<reference evidence="1" key="1">
    <citation type="journal article" date="2022" name="bioRxiv">
        <title>Sequencing and chromosome-scale assembly of the giantPleurodeles waltlgenome.</title>
        <authorList>
            <person name="Brown T."/>
            <person name="Elewa A."/>
            <person name="Iarovenko S."/>
            <person name="Subramanian E."/>
            <person name="Araus A.J."/>
            <person name="Petzold A."/>
            <person name="Susuki M."/>
            <person name="Suzuki K.-i.T."/>
            <person name="Hayashi T."/>
            <person name="Toyoda A."/>
            <person name="Oliveira C."/>
            <person name="Osipova E."/>
            <person name="Leigh N.D."/>
            <person name="Simon A."/>
            <person name="Yun M.H."/>
        </authorList>
    </citation>
    <scope>NUCLEOTIDE SEQUENCE</scope>
    <source>
        <strain evidence="1">20211129_DDA</strain>
        <tissue evidence="1">Liver</tissue>
    </source>
</reference>
<dbReference type="AlphaFoldDB" id="A0AAV7QLA3"/>
<evidence type="ECO:0000313" key="1">
    <source>
        <dbReference type="EMBL" id="KAJ1140066.1"/>
    </source>
</evidence>
<organism evidence="1 2">
    <name type="scientific">Pleurodeles waltl</name>
    <name type="common">Iberian ribbed newt</name>
    <dbReference type="NCBI Taxonomy" id="8319"/>
    <lineage>
        <taxon>Eukaryota</taxon>
        <taxon>Metazoa</taxon>
        <taxon>Chordata</taxon>
        <taxon>Craniata</taxon>
        <taxon>Vertebrata</taxon>
        <taxon>Euteleostomi</taxon>
        <taxon>Amphibia</taxon>
        <taxon>Batrachia</taxon>
        <taxon>Caudata</taxon>
        <taxon>Salamandroidea</taxon>
        <taxon>Salamandridae</taxon>
        <taxon>Pleurodelinae</taxon>
        <taxon>Pleurodeles</taxon>
    </lineage>
</organism>
<sequence>MRGWGHSQSRRGRWRSGAGRAAFPLHAYEESKGKEEGELLQAQEHCWEGKEGEDTFSGTCAIEYSPGIGHEILENTTGWLIRGMVGTKDTWQAVTDIDWPGDLHATTGEEGGGPLVGLGIDSRWQASSRLATLLEWSDDGGEVMGDREGCQIPQEGVEGQDLSVKLPGRVYSRQARGVTMCDEGVETGALGPGSGSVWYRVKGQSVAGEGWPAIDLDDVD</sequence>
<protein>
    <submittedName>
        <fullName evidence="1">Uncharacterized protein</fullName>
    </submittedName>
</protein>
<name>A0AAV7QLA3_PLEWA</name>
<dbReference type="Proteomes" id="UP001066276">
    <property type="component" value="Chromosome 6"/>
</dbReference>
<gene>
    <name evidence="1" type="ORF">NDU88_006427</name>
</gene>
<comment type="caution">
    <text evidence="1">The sequence shown here is derived from an EMBL/GenBank/DDBJ whole genome shotgun (WGS) entry which is preliminary data.</text>
</comment>
<proteinExistence type="predicted"/>
<evidence type="ECO:0000313" key="2">
    <source>
        <dbReference type="Proteomes" id="UP001066276"/>
    </source>
</evidence>
<keyword evidence="2" id="KW-1185">Reference proteome</keyword>
<dbReference type="EMBL" id="JANPWB010000010">
    <property type="protein sequence ID" value="KAJ1140066.1"/>
    <property type="molecule type" value="Genomic_DNA"/>
</dbReference>
<accession>A0AAV7QLA3</accession>